<dbReference type="Pfam" id="PF04055">
    <property type="entry name" value="Radical_SAM"/>
    <property type="match status" value="1"/>
</dbReference>
<dbReference type="SFLD" id="SFLDG01067">
    <property type="entry name" value="SPASM/twitch_domain_containing"/>
    <property type="match status" value="1"/>
</dbReference>
<dbReference type="NCBIfam" id="TIGR04085">
    <property type="entry name" value="rSAM_more_4Fe4S"/>
    <property type="match status" value="1"/>
</dbReference>
<dbReference type="GO" id="GO:0003824">
    <property type="term" value="F:catalytic activity"/>
    <property type="evidence" value="ECO:0007669"/>
    <property type="project" value="InterPro"/>
</dbReference>
<sequence length="473" mass="54166">MEAAMYPVLKNCRVRGTEDEYYLHQYFTGEEYELDSLPAKILHECAGKRQIQWLAENFRQSVDEVKTFLQTLEAGSLVEFAEKQRKTVFADISSAPYLREVHIDATGWCNLFGKCKHCYGRQVFEEATREQLTTEEMIGLIEELGRLNVANCVLSGGEVFIRKDLPLLISHLAEQCIHIAGIFTNGTIYREDVVAALHQEGTRTRFLVSLDGHNSDIHDFMRGRGNFEKTVAFIRKIKDAGFPVTVNTVVIRQNVQHLMEMCHFLEGLGVALWRISVPREQGETIINREMILPDWTDVFAIYERLIRYAIASVNGMRFQISSIFKTALLEESVYYLFRPESCCCEYKRNSITVKPNGNVTPCTAFDNLVLGNIRRMSLSEIWYGDLAQSFKQLPIKETMCQGCELLPYCGGGCRKVAWEMHGSSLAKDESACPLYRFTYDTVRPILREHGIRAEILDLPRPYRYDASLINKVI</sequence>
<dbReference type="GO" id="GO:0046872">
    <property type="term" value="F:metal ion binding"/>
    <property type="evidence" value="ECO:0007669"/>
    <property type="project" value="UniProtKB-KW"/>
</dbReference>
<dbReference type="STRING" id="1798553.A3H70_02780"/>
<protein>
    <recommendedName>
        <fullName evidence="5">Radical SAM core domain-containing protein</fullName>
    </recommendedName>
</protein>
<dbReference type="InterPro" id="IPR006638">
    <property type="entry name" value="Elp3/MiaA/NifB-like_rSAM"/>
</dbReference>
<dbReference type="PANTHER" id="PTHR11228">
    <property type="entry name" value="RADICAL SAM DOMAIN PROTEIN"/>
    <property type="match status" value="1"/>
</dbReference>
<dbReference type="Gene3D" id="3.20.20.70">
    <property type="entry name" value="Aldolase class I"/>
    <property type="match status" value="1"/>
</dbReference>
<dbReference type="PANTHER" id="PTHR11228:SF7">
    <property type="entry name" value="PQQA PEPTIDE CYCLASE"/>
    <property type="match status" value="1"/>
</dbReference>
<dbReference type="InterPro" id="IPR007197">
    <property type="entry name" value="rSAM"/>
</dbReference>
<evidence type="ECO:0000259" key="5">
    <source>
        <dbReference type="PROSITE" id="PS51918"/>
    </source>
</evidence>
<feature type="domain" description="Radical SAM core" evidence="5">
    <location>
        <begin position="93"/>
        <end position="317"/>
    </location>
</feature>
<evidence type="ECO:0000313" key="7">
    <source>
        <dbReference type="Proteomes" id="UP000178109"/>
    </source>
</evidence>
<evidence type="ECO:0000256" key="3">
    <source>
        <dbReference type="ARBA" id="ARBA00023004"/>
    </source>
</evidence>
<evidence type="ECO:0000256" key="4">
    <source>
        <dbReference type="ARBA" id="ARBA00023014"/>
    </source>
</evidence>
<dbReference type="SFLD" id="SFLDS00029">
    <property type="entry name" value="Radical_SAM"/>
    <property type="match status" value="1"/>
</dbReference>
<dbReference type="InterPro" id="IPR058240">
    <property type="entry name" value="rSAM_sf"/>
</dbReference>
<keyword evidence="3" id="KW-0408">Iron</keyword>
<dbReference type="InterPro" id="IPR023885">
    <property type="entry name" value="4Fe4S-binding_SPASM_dom"/>
</dbReference>
<name>A0A1G2BXV3_9BACT</name>
<dbReference type="GO" id="GO:0051536">
    <property type="term" value="F:iron-sulfur cluster binding"/>
    <property type="evidence" value="ECO:0007669"/>
    <property type="project" value="UniProtKB-KW"/>
</dbReference>
<dbReference type="SUPFAM" id="SSF102114">
    <property type="entry name" value="Radical SAM enzymes"/>
    <property type="match status" value="1"/>
</dbReference>
<evidence type="ECO:0000256" key="2">
    <source>
        <dbReference type="ARBA" id="ARBA00022723"/>
    </source>
</evidence>
<dbReference type="PROSITE" id="PS51918">
    <property type="entry name" value="RADICAL_SAM"/>
    <property type="match status" value="1"/>
</dbReference>
<keyword evidence="4" id="KW-0411">Iron-sulfur</keyword>
<keyword evidence="1" id="KW-0949">S-adenosyl-L-methionine</keyword>
<dbReference type="Pfam" id="PF13186">
    <property type="entry name" value="SPASM"/>
    <property type="match status" value="1"/>
</dbReference>
<dbReference type="SMART" id="SM00729">
    <property type="entry name" value="Elp3"/>
    <property type="match status" value="1"/>
</dbReference>
<gene>
    <name evidence="6" type="ORF">A3H70_02780</name>
</gene>
<evidence type="ECO:0000256" key="1">
    <source>
        <dbReference type="ARBA" id="ARBA00022691"/>
    </source>
</evidence>
<dbReference type="InterPro" id="IPR013785">
    <property type="entry name" value="Aldolase_TIM"/>
</dbReference>
<reference evidence="6 7" key="1">
    <citation type="journal article" date="2016" name="Nat. Commun.">
        <title>Thousands of microbial genomes shed light on interconnected biogeochemical processes in an aquifer system.</title>
        <authorList>
            <person name="Anantharaman K."/>
            <person name="Brown C.T."/>
            <person name="Hug L.A."/>
            <person name="Sharon I."/>
            <person name="Castelle C.J."/>
            <person name="Probst A.J."/>
            <person name="Thomas B.C."/>
            <person name="Singh A."/>
            <person name="Wilkins M.J."/>
            <person name="Karaoz U."/>
            <person name="Brodie E.L."/>
            <person name="Williams K.H."/>
            <person name="Hubbard S.S."/>
            <person name="Banfield J.F."/>
        </authorList>
    </citation>
    <scope>NUCLEOTIDE SEQUENCE [LARGE SCALE GENOMIC DNA]</scope>
</reference>
<evidence type="ECO:0000313" key="6">
    <source>
        <dbReference type="EMBL" id="OGY93160.1"/>
    </source>
</evidence>
<accession>A0A1G2BXV3</accession>
<comment type="caution">
    <text evidence="6">The sequence shown here is derived from an EMBL/GenBank/DDBJ whole genome shotgun (WGS) entry which is preliminary data.</text>
</comment>
<dbReference type="CDD" id="cd01335">
    <property type="entry name" value="Radical_SAM"/>
    <property type="match status" value="1"/>
</dbReference>
<dbReference type="AlphaFoldDB" id="A0A1G2BXV3"/>
<organism evidence="6 7">
    <name type="scientific">Candidatus Komeilibacteria bacterium RIFCSPLOWO2_02_FULL_48_11</name>
    <dbReference type="NCBI Taxonomy" id="1798553"/>
    <lineage>
        <taxon>Bacteria</taxon>
        <taxon>Candidatus Komeiliibacteriota</taxon>
    </lineage>
</organism>
<dbReference type="Proteomes" id="UP000178109">
    <property type="component" value="Unassembled WGS sequence"/>
</dbReference>
<dbReference type="InterPro" id="IPR050377">
    <property type="entry name" value="Radical_SAM_PqqE_MftC-like"/>
</dbReference>
<dbReference type="EMBL" id="MHKO01000003">
    <property type="protein sequence ID" value="OGY93160.1"/>
    <property type="molecule type" value="Genomic_DNA"/>
</dbReference>
<dbReference type="CDD" id="cd21109">
    <property type="entry name" value="SPASM"/>
    <property type="match status" value="1"/>
</dbReference>
<dbReference type="SFLD" id="SFLDG01386">
    <property type="entry name" value="main_SPASM_domain-containing"/>
    <property type="match status" value="1"/>
</dbReference>
<keyword evidence="2" id="KW-0479">Metal-binding</keyword>
<proteinExistence type="predicted"/>